<keyword evidence="1" id="KW-0472">Membrane</keyword>
<keyword evidence="1" id="KW-1133">Transmembrane helix</keyword>
<organism evidence="2">
    <name type="scientific">freshwater metagenome</name>
    <dbReference type="NCBI Taxonomy" id="449393"/>
    <lineage>
        <taxon>unclassified sequences</taxon>
        <taxon>metagenomes</taxon>
        <taxon>ecological metagenomes</taxon>
    </lineage>
</organism>
<evidence type="ECO:0000256" key="1">
    <source>
        <dbReference type="SAM" id="Phobius"/>
    </source>
</evidence>
<dbReference type="AlphaFoldDB" id="A0A6J7NWS6"/>
<name>A0A6J7NWS6_9ZZZZ</name>
<keyword evidence="1" id="KW-0812">Transmembrane</keyword>
<gene>
    <name evidence="2" type="ORF">UFOPK4057_00076</name>
</gene>
<reference evidence="2" key="1">
    <citation type="submission" date="2020-05" db="EMBL/GenBank/DDBJ databases">
        <authorList>
            <person name="Chiriac C."/>
            <person name="Salcher M."/>
            <person name="Ghai R."/>
            <person name="Kavagutti S V."/>
        </authorList>
    </citation>
    <scope>NUCLEOTIDE SEQUENCE</scope>
</reference>
<dbReference type="EMBL" id="CAFBPC010000008">
    <property type="protein sequence ID" value="CAB4996705.1"/>
    <property type="molecule type" value="Genomic_DNA"/>
</dbReference>
<sequence length="170" mass="18290">MGGMESPRLRSPLARAVVPVFGGIAFFALFFLGLWGVATVINNRAEPTSAIGNKVFEVGKVEAMAKSIAKDGPLLLPDLKSPDGVRSVVLDHTGNDPATGWQAYYGYPADRDATCLVTHTRGSRTFTDCEGRTIAVTELKAPNEVRPIVENRKTLYIDLRGLTASNSTLP</sequence>
<protein>
    <submittedName>
        <fullName evidence="2">Unannotated protein</fullName>
    </submittedName>
</protein>
<feature type="transmembrane region" description="Helical" evidence="1">
    <location>
        <begin position="12"/>
        <end position="38"/>
    </location>
</feature>
<accession>A0A6J7NWS6</accession>
<proteinExistence type="predicted"/>
<evidence type="ECO:0000313" key="2">
    <source>
        <dbReference type="EMBL" id="CAB4996705.1"/>
    </source>
</evidence>